<proteinExistence type="predicted"/>
<sequence>MYNNPKGEATKFMMVGDNLLELQVARPREPQELASFFIDQAVQQDGAVHAASRVDPLFLLLPVLAKHATRWCPLAQAMAEGGCGSLRGLRHLDADKLCDVNDRMGPDDLLIRINEESVLAWLTAKVERATRRFTELATGGGEESGWAGGGAAAGGAGFARDFQAIAAPMDARMQKEVEAECKQRALEAVCEYLGDEWATKLAERFGTERGVLFGGRSTATKKRKTVWEETAETDRNLELSHGSGGGQKAKTEAAAAATKAKQPLSHAQRSLAKVNKKGMKSISSFFGKK</sequence>
<evidence type="ECO:0000256" key="1">
    <source>
        <dbReference type="SAM" id="MobiDB-lite"/>
    </source>
</evidence>
<dbReference type="STRING" id="2880.D7FZK3"/>
<name>D7FZK3_ECTSI</name>
<dbReference type="EMBL" id="FN649727">
    <property type="protein sequence ID" value="CBJ32810.1"/>
    <property type="molecule type" value="Genomic_DNA"/>
</dbReference>
<gene>
    <name evidence="2" type="ORF">Esi_0376_0010</name>
</gene>
<dbReference type="OMA" id="WFINESA"/>
<dbReference type="Proteomes" id="UP000002630">
    <property type="component" value="Linkage Group LG02"/>
</dbReference>
<dbReference type="OrthoDB" id="29098at2759"/>
<protein>
    <submittedName>
        <fullName evidence="2">Uncharacterized protein</fullName>
    </submittedName>
</protein>
<dbReference type="Gene3D" id="1.10.20.120">
    <property type="match status" value="1"/>
</dbReference>
<dbReference type="GO" id="GO:0006401">
    <property type="term" value="P:RNA catabolic process"/>
    <property type="evidence" value="ECO:0007669"/>
    <property type="project" value="TreeGrafter"/>
</dbReference>
<feature type="region of interest" description="Disordered" evidence="1">
    <location>
        <begin position="224"/>
        <end position="289"/>
    </location>
</feature>
<reference evidence="2 3" key="1">
    <citation type="journal article" date="2010" name="Nature">
        <title>The Ectocarpus genome and the independent evolution of multicellularity in brown algae.</title>
        <authorList>
            <person name="Cock J.M."/>
            <person name="Sterck L."/>
            <person name="Rouze P."/>
            <person name="Scornet D."/>
            <person name="Allen A.E."/>
            <person name="Amoutzias G."/>
            <person name="Anthouard V."/>
            <person name="Artiguenave F."/>
            <person name="Aury J.M."/>
            <person name="Badger J.H."/>
            <person name="Beszteri B."/>
            <person name="Billiau K."/>
            <person name="Bonnet E."/>
            <person name="Bothwell J.H."/>
            <person name="Bowler C."/>
            <person name="Boyen C."/>
            <person name="Brownlee C."/>
            <person name="Carrano C.J."/>
            <person name="Charrier B."/>
            <person name="Cho G.Y."/>
            <person name="Coelho S.M."/>
            <person name="Collen J."/>
            <person name="Corre E."/>
            <person name="Da Silva C."/>
            <person name="Delage L."/>
            <person name="Delaroque N."/>
            <person name="Dittami S.M."/>
            <person name="Doulbeau S."/>
            <person name="Elias M."/>
            <person name="Farnham G."/>
            <person name="Gachon C.M."/>
            <person name="Gschloessl B."/>
            <person name="Heesch S."/>
            <person name="Jabbari K."/>
            <person name="Jubin C."/>
            <person name="Kawai H."/>
            <person name="Kimura K."/>
            <person name="Kloareg B."/>
            <person name="Kupper F.C."/>
            <person name="Lang D."/>
            <person name="Le Bail A."/>
            <person name="Leblanc C."/>
            <person name="Lerouge P."/>
            <person name="Lohr M."/>
            <person name="Lopez P.J."/>
            <person name="Martens C."/>
            <person name="Maumus F."/>
            <person name="Michel G."/>
            <person name="Miranda-Saavedra D."/>
            <person name="Morales J."/>
            <person name="Moreau H."/>
            <person name="Motomura T."/>
            <person name="Nagasato C."/>
            <person name="Napoli C.A."/>
            <person name="Nelson D.R."/>
            <person name="Nyvall-Collen P."/>
            <person name="Peters A.F."/>
            <person name="Pommier C."/>
            <person name="Potin P."/>
            <person name="Poulain J."/>
            <person name="Quesneville H."/>
            <person name="Read B."/>
            <person name="Rensing S.A."/>
            <person name="Ritter A."/>
            <person name="Rousvoal S."/>
            <person name="Samanta M."/>
            <person name="Samson G."/>
            <person name="Schroeder D.C."/>
            <person name="Segurens B."/>
            <person name="Strittmatter M."/>
            <person name="Tonon T."/>
            <person name="Tregear J.W."/>
            <person name="Valentin K."/>
            <person name="von Dassow P."/>
            <person name="Yamagishi T."/>
            <person name="Van de Peer Y."/>
            <person name="Wincker P."/>
        </authorList>
    </citation>
    <scope>NUCLEOTIDE SEQUENCE [LARGE SCALE GENOMIC DNA]</scope>
    <source>
        <strain evidence="3">Ec32 / CCAP1310/4</strain>
    </source>
</reference>
<dbReference type="AlphaFoldDB" id="D7FZK3"/>
<feature type="compositionally biased region" description="Low complexity" evidence="1">
    <location>
        <begin position="252"/>
        <end position="261"/>
    </location>
</feature>
<dbReference type="GO" id="GO:0005654">
    <property type="term" value="C:nucleoplasm"/>
    <property type="evidence" value="ECO:0007669"/>
    <property type="project" value="TreeGrafter"/>
</dbReference>
<dbReference type="InterPro" id="IPR040456">
    <property type="entry name" value="RNase_H2_suB"/>
</dbReference>
<dbReference type="GO" id="GO:0032299">
    <property type="term" value="C:ribonuclease H2 complex"/>
    <property type="evidence" value="ECO:0007669"/>
    <property type="project" value="InterPro"/>
</dbReference>
<dbReference type="InParanoid" id="D7FZK3"/>
<dbReference type="PANTHER" id="PTHR13383">
    <property type="entry name" value="RIBONUCLEASE H2 SUBUNIT B"/>
    <property type="match status" value="1"/>
</dbReference>
<dbReference type="eggNOG" id="KOG4705">
    <property type="taxonomic scope" value="Eukaryota"/>
</dbReference>
<evidence type="ECO:0000313" key="2">
    <source>
        <dbReference type="EMBL" id="CBJ32810.1"/>
    </source>
</evidence>
<keyword evidence="3" id="KW-1185">Reference proteome</keyword>
<dbReference type="PANTHER" id="PTHR13383:SF11">
    <property type="entry name" value="RIBONUCLEASE H2 SUBUNIT B"/>
    <property type="match status" value="1"/>
</dbReference>
<organism evidence="2 3">
    <name type="scientific">Ectocarpus siliculosus</name>
    <name type="common">Brown alga</name>
    <name type="synonym">Conferva siliculosa</name>
    <dbReference type="NCBI Taxonomy" id="2880"/>
    <lineage>
        <taxon>Eukaryota</taxon>
        <taxon>Sar</taxon>
        <taxon>Stramenopiles</taxon>
        <taxon>Ochrophyta</taxon>
        <taxon>PX clade</taxon>
        <taxon>Phaeophyceae</taxon>
        <taxon>Ectocarpales</taxon>
        <taxon>Ectocarpaceae</taxon>
        <taxon>Ectocarpus</taxon>
    </lineage>
</organism>
<evidence type="ECO:0000313" key="3">
    <source>
        <dbReference type="Proteomes" id="UP000002630"/>
    </source>
</evidence>
<accession>D7FZK3</accession>
<dbReference type="EMBL" id="FN648571">
    <property type="protein sequence ID" value="CBJ32810.1"/>
    <property type="molecule type" value="Genomic_DNA"/>
</dbReference>